<name>A0A8J3QJ74_9ACTN</name>
<dbReference type="InterPro" id="IPR002052">
    <property type="entry name" value="DNA_methylase_N6_adenine_CS"/>
</dbReference>
<dbReference type="SUPFAM" id="SSF53335">
    <property type="entry name" value="S-adenosyl-L-methionine-dependent methyltransferases"/>
    <property type="match status" value="1"/>
</dbReference>
<protein>
    <submittedName>
        <fullName evidence="2">RNA methyltransferase</fullName>
    </submittedName>
</protein>
<dbReference type="EMBL" id="BONY01000093">
    <property type="protein sequence ID" value="GIH10388.1"/>
    <property type="molecule type" value="Genomic_DNA"/>
</dbReference>
<dbReference type="CDD" id="cd02440">
    <property type="entry name" value="AdoMet_MTases"/>
    <property type="match status" value="1"/>
</dbReference>
<evidence type="ECO:0000259" key="1">
    <source>
        <dbReference type="Pfam" id="PF01170"/>
    </source>
</evidence>
<keyword evidence="3" id="KW-1185">Reference proteome</keyword>
<accession>A0A8J3QJ74</accession>
<dbReference type="GO" id="GO:0016423">
    <property type="term" value="F:tRNA (guanine) methyltransferase activity"/>
    <property type="evidence" value="ECO:0007669"/>
    <property type="project" value="TreeGrafter"/>
</dbReference>
<evidence type="ECO:0000313" key="3">
    <source>
        <dbReference type="Proteomes" id="UP000612899"/>
    </source>
</evidence>
<dbReference type="GO" id="GO:0003676">
    <property type="term" value="F:nucleic acid binding"/>
    <property type="evidence" value="ECO:0007669"/>
    <property type="project" value="InterPro"/>
</dbReference>
<dbReference type="GO" id="GO:0030488">
    <property type="term" value="P:tRNA methylation"/>
    <property type="evidence" value="ECO:0007669"/>
    <property type="project" value="TreeGrafter"/>
</dbReference>
<dbReference type="Pfam" id="PF01170">
    <property type="entry name" value="UPF0020"/>
    <property type="match status" value="1"/>
</dbReference>
<keyword evidence="2" id="KW-0808">Transferase</keyword>
<dbReference type="InterPro" id="IPR000241">
    <property type="entry name" value="RlmKL-like_Mtase"/>
</dbReference>
<proteinExistence type="predicted"/>
<keyword evidence="2" id="KW-0489">Methyltransferase</keyword>
<comment type="caution">
    <text evidence="2">The sequence shown here is derived from an EMBL/GenBank/DDBJ whole genome shotgun (WGS) entry which is preliminary data.</text>
</comment>
<organism evidence="2 3">
    <name type="scientific">Rhizocola hellebori</name>
    <dbReference type="NCBI Taxonomy" id="1392758"/>
    <lineage>
        <taxon>Bacteria</taxon>
        <taxon>Bacillati</taxon>
        <taxon>Actinomycetota</taxon>
        <taxon>Actinomycetes</taxon>
        <taxon>Micromonosporales</taxon>
        <taxon>Micromonosporaceae</taxon>
        <taxon>Rhizocola</taxon>
    </lineage>
</organism>
<dbReference type="PROSITE" id="PS00092">
    <property type="entry name" value="N6_MTASE"/>
    <property type="match status" value="1"/>
</dbReference>
<sequence length="371" mass="40849">MRHNAMRRGRPDRGGYPPFHRFEVLYLPGLCDVVSAEVRAALGIAVEPVAQRDDSLQLTFTGRWERLLALRTPVAVFAVLTFAVPRPQTLLSGEHLPAVIAAVEHVRRLSSARPAVSFRFDAAGAGSSVFERIAQQIAAGTRLRYDHAAGDIVLRFRRSVSIADGWDVLIRLSSRPLSHRQWRVRDVPGAANATIAAAMAILSAPRPGDRIANPMCGSGTLMVERLLAGPASACLGFDIDQSMLAASADNLRAAGLAHRTRLLQADNTQPGWTRHGPFDVVFADPPWGTLMGEHSTNETLHLELLRRAREAVKPGARLVFLTHEVRRMERCLRTAEDLWRVNSVTRVFQKGHHPRIYLLTATGSARDDAIE</sequence>
<dbReference type="Proteomes" id="UP000612899">
    <property type="component" value="Unassembled WGS sequence"/>
</dbReference>
<dbReference type="InterPro" id="IPR029063">
    <property type="entry name" value="SAM-dependent_MTases_sf"/>
</dbReference>
<gene>
    <name evidence="2" type="ORF">Rhe02_84550</name>
</gene>
<evidence type="ECO:0000313" key="2">
    <source>
        <dbReference type="EMBL" id="GIH10388.1"/>
    </source>
</evidence>
<dbReference type="PANTHER" id="PTHR14911:SF13">
    <property type="entry name" value="TRNA (GUANINE(6)-N2)-METHYLTRANSFERASE THUMP3"/>
    <property type="match status" value="1"/>
</dbReference>
<dbReference type="Gene3D" id="3.40.50.150">
    <property type="entry name" value="Vaccinia Virus protein VP39"/>
    <property type="match status" value="1"/>
</dbReference>
<feature type="domain" description="Ribosomal RNA large subunit methyltransferase K/L-like methyltransferase" evidence="1">
    <location>
        <begin position="180"/>
        <end position="353"/>
    </location>
</feature>
<reference evidence="2" key="1">
    <citation type="submission" date="2021-01" db="EMBL/GenBank/DDBJ databases">
        <title>Whole genome shotgun sequence of Rhizocola hellebori NBRC 109834.</title>
        <authorList>
            <person name="Komaki H."/>
            <person name="Tamura T."/>
        </authorList>
    </citation>
    <scope>NUCLEOTIDE SEQUENCE</scope>
    <source>
        <strain evidence="2">NBRC 109834</strain>
    </source>
</reference>
<dbReference type="AlphaFoldDB" id="A0A8J3QJ74"/>
<dbReference type="PANTHER" id="PTHR14911">
    <property type="entry name" value="THUMP DOMAIN-CONTAINING"/>
    <property type="match status" value="1"/>
</dbReference>